<dbReference type="SUPFAM" id="SSF46785">
    <property type="entry name" value="Winged helix' DNA-binding domain"/>
    <property type="match status" value="1"/>
</dbReference>
<dbReference type="InterPro" id="IPR036390">
    <property type="entry name" value="WH_DNA-bd_sf"/>
</dbReference>
<keyword evidence="3" id="KW-0238">DNA-binding</keyword>
<dbReference type="PRINTS" id="PR00039">
    <property type="entry name" value="HTHLYSR"/>
</dbReference>
<keyword evidence="4" id="KW-0804">Transcription</keyword>
<dbReference type="GO" id="GO:0003677">
    <property type="term" value="F:DNA binding"/>
    <property type="evidence" value="ECO:0007669"/>
    <property type="project" value="UniProtKB-KW"/>
</dbReference>
<dbReference type="GO" id="GO:0003700">
    <property type="term" value="F:DNA-binding transcription factor activity"/>
    <property type="evidence" value="ECO:0007669"/>
    <property type="project" value="InterPro"/>
</dbReference>
<reference evidence="7" key="1">
    <citation type="submission" date="2017-05" db="EMBL/GenBank/DDBJ databases">
        <authorList>
            <person name="Papadimitriou K."/>
        </authorList>
    </citation>
    <scope>NUCLEOTIDE SEQUENCE [LARGE SCALE GENOMIC DNA]</scope>
    <source>
        <strain evidence="7">ACA-DC 3411</strain>
    </source>
</reference>
<dbReference type="EMBL" id="LT854705">
    <property type="protein sequence ID" value="SMS13856.1"/>
    <property type="molecule type" value="Genomic_DNA"/>
</dbReference>
<dbReference type="PANTHER" id="PTHR30346:SF28">
    <property type="entry name" value="HTH-TYPE TRANSCRIPTIONAL REGULATOR CYNR"/>
    <property type="match status" value="1"/>
</dbReference>
<evidence type="ECO:0000313" key="7">
    <source>
        <dbReference type="Proteomes" id="UP000195412"/>
    </source>
</evidence>
<evidence type="ECO:0000256" key="4">
    <source>
        <dbReference type="ARBA" id="ARBA00023163"/>
    </source>
</evidence>
<gene>
    <name evidence="6" type="ORF">LZ3411_0806</name>
</gene>
<dbReference type="PROSITE" id="PS50931">
    <property type="entry name" value="HTH_LYSR"/>
    <property type="match status" value="1"/>
</dbReference>
<dbReference type="AlphaFoldDB" id="A0A1Y6JV89"/>
<evidence type="ECO:0000313" key="6">
    <source>
        <dbReference type="EMBL" id="SMS13856.1"/>
    </source>
</evidence>
<dbReference type="GO" id="GO:0032993">
    <property type="term" value="C:protein-DNA complex"/>
    <property type="evidence" value="ECO:0007669"/>
    <property type="project" value="TreeGrafter"/>
</dbReference>
<organism evidence="6 7">
    <name type="scientific">Levilactobacillus zymae</name>
    <dbReference type="NCBI Taxonomy" id="267363"/>
    <lineage>
        <taxon>Bacteria</taxon>
        <taxon>Bacillati</taxon>
        <taxon>Bacillota</taxon>
        <taxon>Bacilli</taxon>
        <taxon>Lactobacillales</taxon>
        <taxon>Lactobacillaceae</taxon>
        <taxon>Levilactobacillus</taxon>
    </lineage>
</organism>
<dbReference type="KEGG" id="lzy:LZ3411_0806"/>
<proteinExistence type="inferred from homology"/>
<keyword evidence="2" id="KW-0805">Transcription regulation</keyword>
<evidence type="ECO:0000259" key="5">
    <source>
        <dbReference type="PROSITE" id="PS50931"/>
    </source>
</evidence>
<sequence>MLMIDNYLLEELVTFAQTGTLAQTAATLNVTQPTVTRGMQKLEDDLGVRLFNRQPNRILLTATGELAAAKAKTLLALNRELVTAVQNFDRSQQRLTLKSTLPGPLLVARKIQAQFPTLQLDDQLLPTDQLSNQLISRAAALVLSDQELLTNTVESRYLGTERLAVNLDQFMYHANQSTVQFKELRGLSFLVLQDIGAWRDIIQDQIPDAQFMYQAQRDAFTKITKYADFPYFSTNLSPLDPNAPTVSQDDNRVRIPISDDIAQMPIYGSYLKEDRDRVAPVLEMMSQAWPQ</sequence>
<dbReference type="InterPro" id="IPR036388">
    <property type="entry name" value="WH-like_DNA-bd_sf"/>
</dbReference>
<dbReference type="InterPro" id="IPR000847">
    <property type="entry name" value="LysR_HTH_N"/>
</dbReference>
<accession>A0A1Y6JV89</accession>
<dbReference type="Pfam" id="PF00126">
    <property type="entry name" value="HTH_1"/>
    <property type="match status" value="1"/>
</dbReference>
<dbReference type="PANTHER" id="PTHR30346">
    <property type="entry name" value="TRANSCRIPTIONAL DUAL REGULATOR HCAR-RELATED"/>
    <property type="match status" value="1"/>
</dbReference>
<protein>
    <submittedName>
        <fullName evidence="6">Aromatic hydrocarbon utilization transcriptional regulator CatR (LysR family)</fullName>
    </submittedName>
</protein>
<evidence type="ECO:0000256" key="2">
    <source>
        <dbReference type="ARBA" id="ARBA00023015"/>
    </source>
</evidence>
<dbReference type="Proteomes" id="UP000195412">
    <property type="component" value="Chromosome I"/>
</dbReference>
<evidence type="ECO:0000256" key="3">
    <source>
        <dbReference type="ARBA" id="ARBA00023125"/>
    </source>
</evidence>
<feature type="domain" description="HTH lysR-type" evidence="5">
    <location>
        <begin position="4"/>
        <end position="61"/>
    </location>
</feature>
<dbReference type="Gene3D" id="1.10.10.10">
    <property type="entry name" value="Winged helix-like DNA-binding domain superfamily/Winged helix DNA-binding domain"/>
    <property type="match status" value="1"/>
</dbReference>
<comment type="similarity">
    <text evidence="1">Belongs to the LysR transcriptional regulatory family.</text>
</comment>
<name>A0A1Y6JV89_9LACO</name>
<evidence type="ECO:0000256" key="1">
    <source>
        <dbReference type="ARBA" id="ARBA00009437"/>
    </source>
</evidence>